<evidence type="ECO:0000313" key="4">
    <source>
        <dbReference type="Proteomes" id="UP000054321"/>
    </source>
</evidence>
<evidence type="ECO:0000256" key="2">
    <source>
        <dbReference type="SAM" id="MobiDB-lite"/>
    </source>
</evidence>
<dbReference type="OrthoDB" id="3918393at2759"/>
<organism evidence="3 4">
    <name type="scientific">Oidiodendron maius (strain Zn)</name>
    <dbReference type="NCBI Taxonomy" id="913774"/>
    <lineage>
        <taxon>Eukaryota</taxon>
        <taxon>Fungi</taxon>
        <taxon>Dikarya</taxon>
        <taxon>Ascomycota</taxon>
        <taxon>Pezizomycotina</taxon>
        <taxon>Leotiomycetes</taxon>
        <taxon>Leotiomycetes incertae sedis</taxon>
        <taxon>Myxotrichaceae</taxon>
        <taxon>Oidiodendron</taxon>
    </lineage>
</organism>
<dbReference type="InParanoid" id="A0A0C3GNT4"/>
<proteinExistence type="predicted"/>
<feature type="coiled-coil region" evidence="1">
    <location>
        <begin position="96"/>
        <end position="156"/>
    </location>
</feature>
<gene>
    <name evidence="3" type="ORF">OIDMADRAFT_167753</name>
</gene>
<evidence type="ECO:0000256" key="1">
    <source>
        <dbReference type="SAM" id="Coils"/>
    </source>
</evidence>
<keyword evidence="1" id="KW-0175">Coiled coil</keyword>
<name>A0A0C3GNT4_OIDMZ</name>
<keyword evidence="4" id="KW-1185">Reference proteome</keyword>
<sequence length="316" mass="35875">MSQIASKDSKSPLPASPLARQNSLQLGNGLTRTISSEFGPTRAYTNINLPVTDETSESPQTPQWSAAVGKANLGKSGRVIERLMGENDMLKRDLNIERLRAEESNQAAKMAEAKMEAMESEYEARLHEATVNKTLLKRRERQLADYKVQVESEKQRAAAAIESEREWRDAMEKCKEECKQKVDEAQLYAALMEGRNKAMTSHWSDQGAEVDRSVVKLGKKINSIVEERKKDDEKINLLKSLCDQQAEQLHQLELEKEGINEAFEAYKKQQEYMLKNIKTKATAQEKENEEVLQESKRVLGELRWALGVHKNVRGAQ</sequence>
<dbReference type="STRING" id="913774.A0A0C3GNT4"/>
<reference evidence="3 4" key="1">
    <citation type="submission" date="2014-04" db="EMBL/GenBank/DDBJ databases">
        <authorList>
            <consortium name="DOE Joint Genome Institute"/>
            <person name="Kuo A."/>
            <person name="Martino E."/>
            <person name="Perotto S."/>
            <person name="Kohler A."/>
            <person name="Nagy L.G."/>
            <person name="Floudas D."/>
            <person name="Copeland A."/>
            <person name="Barry K.W."/>
            <person name="Cichocki N."/>
            <person name="Veneault-Fourrey C."/>
            <person name="LaButti K."/>
            <person name="Lindquist E.A."/>
            <person name="Lipzen A."/>
            <person name="Lundell T."/>
            <person name="Morin E."/>
            <person name="Murat C."/>
            <person name="Sun H."/>
            <person name="Tunlid A."/>
            <person name="Henrissat B."/>
            <person name="Grigoriev I.V."/>
            <person name="Hibbett D.S."/>
            <person name="Martin F."/>
            <person name="Nordberg H.P."/>
            <person name="Cantor M.N."/>
            <person name="Hua S.X."/>
        </authorList>
    </citation>
    <scope>NUCLEOTIDE SEQUENCE [LARGE SCALE GENOMIC DNA]</scope>
    <source>
        <strain evidence="3 4">Zn</strain>
    </source>
</reference>
<evidence type="ECO:0000313" key="3">
    <source>
        <dbReference type="EMBL" id="KIM97695.1"/>
    </source>
</evidence>
<evidence type="ECO:0008006" key="5">
    <source>
        <dbReference type="Google" id="ProtNLM"/>
    </source>
</evidence>
<feature type="region of interest" description="Disordered" evidence="2">
    <location>
        <begin position="1"/>
        <end position="37"/>
    </location>
</feature>
<reference evidence="4" key="2">
    <citation type="submission" date="2015-01" db="EMBL/GenBank/DDBJ databases">
        <title>Evolutionary Origins and Diversification of the Mycorrhizal Mutualists.</title>
        <authorList>
            <consortium name="DOE Joint Genome Institute"/>
            <consortium name="Mycorrhizal Genomics Consortium"/>
            <person name="Kohler A."/>
            <person name="Kuo A."/>
            <person name="Nagy L.G."/>
            <person name="Floudas D."/>
            <person name="Copeland A."/>
            <person name="Barry K.W."/>
            <person name="Cichocki N."/>
            <person name="Veneault-Fourrey C."/>
            <person name="LaButti K."/>
            <person name="Lindquist E.A."/>
            <person name="Lipzen A."/>
            <person name="Lundell T."/>
            <person name="Morin E."/>
            <person name="Murat C."/>
            <person name="Riley R."/>
            <person name="Ohm R."/>
            <person name="Sun H."/>
            <person name="Tunlid A."/>
            <person name="Henrissat B."/>
            <person name="Grigoriev I.V."/>
            <person name="Hibbett D.S."/>
            <person name="Martin F."/>
        </authorList>
    </citation>
    <scope>NUCLEOTIDE SEQUENCE [LARGE SCALE GENOMIC DNA]</scope>
    <source>
        <strain evidence="4">Zn</strain>
    </source>
</reference>
<feature type="compositionally biased region" description="Polar residues" evidence="2">
    <location>
        <begin position="19"/>
        <end position="37"/>
    </location>
</feature>
<dbReference type="AlphaFoldDB" id="A0A0C3GNT4"/>
<feature type="coiled-coil region" evidence="1">
    <location>
        <begin position="235"/>
        <end position="294"/>
    </location>
</feature>
<protein>
    <recommendedName>
        <fullName evidence="5">SWI5-dependent HO expression protein 3</fullName>
    </recommendedName>
</protein>
<dbReference type="HOGENOM" id="CLU_044609_0_0_1"/>
<accession>A0A0C3GNT4</accession>
<dbReference type="EMBL" id="KN832881">
    <property type="protein sequence ID" value="KIM97695.1"/>
    <property type="molecule type" value="Genomic_DNA"/>
</dbReference>
<dbReference type="Proteomes" id="UP000054321">
    <property type="component" value="Unassembled WGS sequence"/>
</dbReference>